<feature type="compositionally biased region" description="Low complexity" evidence="1">
    <location>
        <begin position="583"/>
        <end position="598"/>
    </location>
</feature>
<evidence type="ECO:0000256" key="1">
    <source>
        <dbReference type="SAM" id="MobiDB-lite"/>
    </source>
</evidence>
<feature type="compositionally biased region" description="Basic and acidic residues" evidence="1">
    <location>
        <begin position="680"/>
        <end position="693"/>
    </location>
</feature>
<dbReference type="InterPro" id="IPR036526">
    <property type="entry name" value="C-N_Hydrolase_sf"/>
</dbReference>
<feature type="compositionally biased region" description="Low complexity" evidence="1">
    <location>
        <begin position="338"/>
        <end position="363"/>
    </location>
</feature>
<proteinExistence type="predicted"/>
<evidence type="ECO:0000259" key="2">
    <source>
        <dbReference type="PROSITE" id="PS50263"/>
    </source>
</evidence>
<feature type="region of interest" description="Disordered" evidence="1">
    <location>
        <begin position="432"/>
        <end position="469"/>
    </location>
</feature>
<keyword evidence="3" id="KW-0378">Hydrolase</keyword>
<dbReference type="InterPro" id="IPR039703">
    <property type="entry name" value="Nta1"/>
</dbReference>
<reference evidence="3 4" key="1">
    <citation type="journal article" date="2012" name="BMC Genomics">
        <title>Sequencing the genome of Marssonina brunnea reveals fungus-poplar co-evolution.</title>
        <authorList>
            <person name="Zhu S."/>
            <person name="Cao Y.-Z."/>
            <person name="Jiang C."/>
            <person name="Tan B.-Y."/>
            <person name="Wang Z."/>
            <person name="Feng S."/>
            <person name="Zhang L."/>
            <person name="Su X.-H."/>
            <person name="Brejova B."/>
            <person name="Vinar T."/>
            <person name="Xu M."/>
            <person name="Wang M.-X."/>
            <person name="Zhang S.-G."/>
            <person name="Huang M.-R."/>
            <person name="Wu R."/>
            <person name="Zhou Y."/>
        </authorList>
    </citation>
    <scope>NUCLEOTIDE SEQUENCE [LARGE SCALE GENOMIC DNA]</scope>
    <source>
        <strain evidence="3 4">MB_m1</strain>
    </source>
</reference>
<feature type="compositionally biased region" description="Basic and acidic residues" evidence="1">
    <location>
        <begin position="436"/>
        <end position="445"/>
    </location>
</feature>
<dbReference type="GO" id="GO:0070773">
    <property type="term" value="F:protein-N-terminal glutamine amidohydrolase activity"/>
    <property type="evidence" value="ECO:0007669"/>
    <property type="project" value="InterPro"/>
</dbReference>
<dbReference type="HOGENOM" id="CLU_379013_0_0_1"/>
<keyword evidence="4" id="KW-1185">Reference proteome</keyword>
<feature type="region of interest" description="Disordered" evidence="1">
    <location>
        <begin position="614"/>
        <end position="638"/>
    </location>
</feature>
<dbReference type="Gene3D" id="3.60.110.10">
    <property type="entry name" value="Carbon-nitrogen hydrolase"/>
    <property type="match status" value="1"/>
</dbReference>
<dbReference type="PROSITE" id="PS50263">
    <property type="entry name" value="CN_HYDROLASE"/>
    <property type="match status" value="1"/>
</dbReference>
<dbReference type="InParanoid" id="K1XAY1"/>
<feature type="region of interest" description="Disordered" evidence="1">
    <location>
        <begin position="336"/>
        <end position="365"/>
    </location>
</feature>
<dbReference type="AlphaFoldDB" id="K1XAY1"/>
<protein>
    <submittedName>
        <fullName evidence="3">Carbon-nitrogen hydrolase</fullName>
    </submittedName>
</protein>
<dbReference type="CDD" id="cd07566">
    <property type="entry name" value="ScNTA1_like"/>
    <property type="match status" value="1"/>
</dbReference>
<feature type="region of interest" description="Disordered" evidence="1">
    <location>
        <begin position="561"/>
        <end position="598"/>
    </location>
</feature>
<dbReference type="InterPro" id="IPR003010">
    <property type="entry name" value="C-N_Hydrolase"/>
</dbReference>
<feature type="region of interest" description="Disordered" evidence="1">
    <location>
        <begin position="674"/>
        <end position="694"/>
    </location>
</feature>
<dbReference type="GO" id="GO:0008418">
    <property type="term" value="F:protein-N-terminal asparagine amidohydrolase activity"/>
    <property type="evidence" value="ECO:0007669"/>
    <property type="project" value="InterPro"/>
</dbReference>
<sequence length="731" mass="80590">MRIACLQFAPQVGDIDNNLNRADSVLNRANPQNLDLLVLPELAFTGYNFRSLHHISPYLEPMTSGITSLWARTTALKYNCVVTAGYPEKVDLSPKWPASPEYYNSAITVNADGETIANYRKSFLFYTDETWALEGPDGFYDGNIEGLGDVAMGICKWPNDPAERMDLNPYKFEAAWNAWEFAHHVLHRQSNLIILSMAWMTRENGRSFCRTPKEPDMDTLSYWLARLEPIIRNEGEEEIIAVFANRTGTEENAVYAGSSAVLGIQAGEVKVYGILGRGDRELLVVDTSERPKLQLVSEPRDATPPAPTIERGIAPSAALDAIAFAAATANKISETRLSTSSDSANDSDQSLSSQQSISTSHTSIDLPQLTTQMTISTTKSSLVTPQLDSCSFSPISPVGNPTTQAYFPEKTTTEPCPHEPKQVKERKLTPVPQSTEHGKFVERHPTPIPIPSVYSRPASPKSRNCSRSRGAALQVLPPIDGSISRMGSILSDEQRLQESLALGSMSMIGQGIDFESFIEERLDPNEIIYIEGEDDQHFESVVGNILEDAREDRADFMGEYISNQHPPTKYSPCSVSQVESNNRRTSSQSAMSLSRASQHSINVTSSREIFLVDHSRSRDTSRGRAPLRPRVSSSSRVDIGTGDESQLLMSAICAHILESPTFQSVCNVTQSIGTVNSGDSQHRSQTDTAKASEKSLPLLPTKVPHFDSLFTRNPLGPRSRHITPRPLSTVW</sequence>
<dbReference type="EMBL" id="JH921434">
    <property type="protein sequence ID" value="EKD17893.1"/>
    <property type="molecule type" value="Genomic_DNA"/>
</dbReference>
<feature type="domain" description="CN hydrolase" evidence="2">
    <location>
        <begin position="1"/>
        <end position="289"/>
    </location>
</feature>
<name>K1XAY1_MARBU</name>
<dbReference type="GO" id="GO:0030163">
    <property type="term" value="P:protein catabolic process"/>
    <property type="evidence" value="ECO:0007669"/>
    <property type="project" value="TreeGrafter"/>
</dbReference>
<dbReference type="OrthoDB" id="201515at2759"/>
<evidence type="ECO:0000313" key="4">
    <source>
        <dbReference type="Proteomes" id="UP000006753"/>
    </source>
</evidence>
<dbReference type="PANTHER" id="PTHR11750">
    <property type="entry name" value="PROTEIN N-TERMINAL AMIDASE"/>
    <property type="match status" value="1"/>
</dbReference>
<dbReference type="Pfam" id="PF00795">
    <property type="entry name" value="CN_hydrolase"/>
    <property type="match status" value="1"/>
</dbReference>
<dbReference type="STRING" id="1072389.K1XAY1"/>
<gene>
    <name evidence="3" type="ORF">MBM_03665</name>
</gene>
<dbReference type="eggNOG" id="KOG0806">
    <property type="taxonomic scope" value="Eukaryota"/>
</dbReference>
<accession>K1XAY1</accession>
<dbReference type="KEGG" id="mbe:MBM_03665"/>
<evidence type="ECO:0000313" key="3">
    <source>
        <dbReference type="EMBL" id="EKD17893.1"/>
    </source>
</evidence>
<feature type="compositionally biased region" description="Polar residues" evidence="1">
    <location>
        <begin position="561"/>
        <end position="580"/>
    </location>
</feature>
<organism evidence="3 4">
    <name type="scientific">Marssonina brunnea f. sp. multigermtubi (strain MB_m1)</name>
    <name type="common">Marssonina leaf spot fungus</name>
    <dbReference type="NCBI Taxonomy" id="1072389"/>
    <lineage>
        <taxon>Eukaryota</taxon>
        <taxon>Fungi</taxon>
        <taxon>Dikarya</taxon>
        <taxon>Ascomycota</taxon>
        <taxon>Pezizomycotina</taxon>
        <taxon>Leotiomycetes</taxon>
        <taxon>Helotiales</taxon>
        <taxon>Drepanopezizaceae</taxon>
        <taxon>Drepanopeziza</taxon>
    </lineage>
</organism>
<dbReference type="SUPFAM" id="SSF56317">
    <property type="entry name" value="Carbon-nitrogen hydrolase"/>
    <property type="match status" value="1"/>
</dbReference>
<dbReference type="Proteomes" id="UP000006753">
    <property type="component" value="Unassembled WGS sequence"/>
</dbReference>
<dbReference type="PANTHER" id="PTHR11750:SF26">
    <property type="entry name" value="PROTEIN N-TERMINAL AMIDASE"/>
    <property type="match status" value="1"/>
</dbReference>